<evidence type="ECO:0000313" key="5">
    <source>
        <dbReference type="EMBL" id="KAK3028204.1"/>
    </source>
</evidence>
<dbReference type="GO" id="GO:0045165">
    <property type="term" value="P:cell fate commitment"/>
    <property type="evidence" value="ECO:0007669"/>
    <property type="project" value="TreeGrafter"/>
</dbReference>
<dbReference type="InterPro" id="IPR056775">
    <property type="entry name" value="YABBY_C"/>
</dbReference>
<dbReference type="PANTHER" id="PTHR31675:SF8">
    <property type="entry name" value="AXIAL REGULATOR YABBY 4"/>
    <property type="match status" value="1"/>
</dbReference>
<name>A0AA88WL17_9ASTE</name>
<feature type="domain" description="YABBY N-terminal" evidence="4">
    <location>
        <begin position="10"/>
        <end position="62"/>
    </location>
</feature>
<dbReference type="PANTHER" id="PTHR31675">
    <property type="entry name" value="PROTEIN YABBY 6-RELATED"/>
    <property type="match status" value="1"/>
</dbReference>
<accession>A0AA88WL17</accession>
<proteinExistence type="predicted"/>
<dbReference type="GO" id="GO:0009944">
    <property type="term" value="P:polarity specification of adaxial/abaxial axis"/>
    <property type="evidence" value="ECO:0007669"/>
    <property type="project" value="TreeGrafter"/>
</dbReference>
<evidence type="ECO:0000313" key="6">
    <source>
        <dbReference type="Proteomes" id="UP001188597"/>
    </source>
</evidence>
<feature type="non-terminal residue" evidence="5">
    <location>
        <position position="236"/>
    </location>
</feature>
<sequence length="236" mass="26675">MSTFDHLLDLQEQICYVQCGHCTTILLVSVPYSSLSMVVTVRCGHCTSLLSVNMMKASFLPLHLFADSLSQDDQSKLEVCPEEKNADVDQKELLQKHSPSLGIFSDEEEDDDFVINKRNIPKLSSQLKGLHNVHSYNMFELYVCSSLQPQRRDNELHPLIITSSKIRRLKASYPKMTHKQAFSAAAKNVNGKGRERAAARGRNNFMLLRSGREADALGSWEMRFSLQAVEELLISK</sequence>
<dbReference type="InterPro" id="IPR006780">
    <property type="entry name" value="YABBY"/>
</dbReference>
<dbReference type="EMBL" id="JAVXUP010000425">
    <property type="protein sequence ID" value="KAK3028204.1"/>
    <property type="molecule type" value="Genomic_DNA"/>
</dbReference>
<evidence type="ECO:0000259" key="3">
    <source>
        <dbReference type="Pfam" id="PF04690"/>
    </source>
</evidence>
<keyword evidence="2" id="KW-0539">Nucleus</keyword>
<dbReference type="Proteomes" id="UP001188597">
    <property type="component" value="Unassembled WGS sequence"/>
</dbReference>
<organism evidence="5 6">
    <name type="scientific">Escallonia herrerae</name>
    <dbReference type="NCBI Taxonomy" id="1293975"/>
    <lineage>
        <taxon>Eukaryota</taxon>
        <taxon>Viridiplantae</taxon>
        <taxon>Streptophyta</taxon>
        <taxon>Embryophyta</taxon>
        <taxon>Tracheophyta</taxon>
        <taxon>Spermatophyta</taxon>
        <taxon>Magnoliopsida</taxon>
        <taxon>eudicotyledons</taxon>
        <taxon>Gunneridae</taxon>
        <taxon>Pentapetalae</taxon>
        <taxon>asterids</taxon>
        <taxon>campanulids</taxon>
        <taxon>Escalloniales</taxon>
        <taxon>Escalloniaceae</taxon>
        <taxon>Escallonia</taxon>
    </lineage>
</organism>
<dbReference type="Pfam" id="PF24868">
    <property type="entry name" value="YABBY_N"/>
    <property type="match status" value="1"/>
</dbReference>
<reference evidence="5" key="1">
    <citation type="submission" date="2022-12" db="EMBL/GenBank/DDBJ databases">
        <title>Draft genome assemblies for two species of Escallonia (Escalloniales).</title>
        <authorList>
            <person name="Chanderbali A."/>
            <person name="Dervinis C."/>
            <person name="Anghel I."/>
            <person name="Soltis D."/>
            <person name="Soltis P."/>
            <person name="Zapata F."/>
        </authorList>
    </citation>
    <scope>NUCLEOTIDE SEQUENCE</scope>
    <source>
        <strain evidence="5">UCBG64.0493</strain>
        <tissue evidence="5">Leaf</tissue>
    </source>
</reference>
<dbReference type="InterPro" id="IPR056776">
    <property type="entry name" value="YABBY_N"/>
</dbReference>
<comment type="subcellular location">
    <subcellularLocation>
        <location evidence="1">Nucleus</location>
    </subcellularLocation>
</comment>
<comment type="caution">
    <text evidence="5">The sequence shown here is derived from an EMBL/GenBank/DDBJ whole genome shotgun (WGS) entry which is preliminary data.</text>
</comment>
<dbReference type="Pfam" id="PF04690">
    <property type="entry name" value="YABBY"/>
    <property type="match status" value="1"/>
</dbReference>
<gene>
    <name evidence="5" type="ORF">RJ639_039487</name>
</gene>
<evidence type="ECO:0000256" key="1">
    <source>
        <dbReference type="ARBA" id="ARBA00004123"/>
    </source>
</evidence>
<dbReference type="GO" id="GO:0005634">
    <property type="term" value="C:nucleus"/>
    <property type="evidence" value="ECO:0007669"/>
    <property type="project" value="UniProtKB-SubCell"/>
</dbReference>
<protein>
    <submittedName>
        <fullName evidence="5">Uncharacterized protein</fullName>
    </submittedName>
</protein>
<dbReference type="AlphaFoldDB" id="A0AA88WL17"/>
<evidence type="ECO:0000259" key="4">
    <source>
        <dbReference type="Pfam" id="PF24868"/>
    </source>
</evidence>
<feature type="domain" description="YABBY protein C-terminal" evidence="3">
    <location>
        <begin position="165"/>
        <end position="188"/>
    </location>
</feature>
<keyword evidence="6" id="KW-1185">Reference proteome</keyword>
<evidence type="ECO:0000256" key="2">
    <source>
        <dbReference type="ARBA" id="ARBA00023242"/>
    </source>
</evidence>
<dbReference type="GO" id="GO:0048481">
    <property type="term" value="P:plant ovule development"/>
    <property type="evidence" value="ECO:0007669"/>
    <property type="project" value="TreeGrafter"/>
</dbReference>